<evidence type="ECO:0000259" key="1">
    <source>
        <dbReference type="Pfam" id="PF05685"/>
    </source>
</evidence>
<dbReference type="SUPFAM" id="SSF52980">
    <property type="entry name" value="Restriction endonuclease-like"/>
    <property type="match status" value="1"/>
</dbReference>
<organism evidence="2 3">
    <name type="scientific">Funiculus sociatus GB2-A5</name>
    <dbReference type="NCBI Taxonomy" id="2933946"/>
    <lineage>
        <taxon>Bacteria</taxon>
        <taxon>Bacillati</taxon>
        <taxon>Cyanobacteriota</taxon>
        <taxon>Cyanophyceae</taxon>
        <taxon>Coleofasciculales</taxon>
        <taxon>Coleofasciculaceae</taxon>
        <taxon>Funiculus</taxon>
    </lineage>
</organism>
<protein>
    <submittedName>
        <fullName evidence="2">Uma2 family endonuclease</fullName>
    </submittedName>
</protein>
<gene>
    <name evidence="2" type="ORF">NDI37_06280</name>
</gene>
<dbReference type="Pfam" id="PF05685">
    <property type="entry name" value="Uma2"/>
    <property type="match status" value="1"/>
</dbReference>
<accession>A0ABV0JKW6</accession>
<proteinExistence type="predicted"/>
<dbReference type="InterPro" id="IPR008538">
    <property type="entry name" value="Uma2"/>
</dbReference>
<dbReference type="InterPro" id="IPR011335">
    <property type="entry name" value="Restrct_endonuc-II-like"/>
</dbReference>
<dbReference type="Proteomes" id="UP001442494">
    <property type="component" value="Unassembled WGS sequence"/>
</dbReference>
<reference evidence="2 3" key="1">
    <citation type="submission" date="2022-04" db="EMBL/GenBank/DDBJ databases">
        <title>Positive selection, recombination, and allopatry shape intraspecific diversity of widespread and dominant cyanobacteria.</title>
        <authorList>
            <person name="Wei J."/>
            <person name="Shu W."/>
            <person name="Hu C."/>
        </authorList>
    </citation>
    <scope>NUCLEOTIDE SEQUENCE [LARGE SCALE GENOMIC DNA]</scope>
    <source>
        <strain evidence="2 3">GB2-A5</strain>
    </source>
</reference>
<dbReference type="InterPro" id="IPR012296">
    <property type="entry name" value="Nuclease_put_TT1808"/>
</dbReference>
<evidence type="ECO:0000313" key="3">
    <source>
        <dbReference type="Proteomes" id="UP001442494"/>
    </source>
</evidence>
<sequence>MSQTVNQGVRWTTADLELLPENGTRYEIIDGELFMSRSPHLSHQRTCGNMYRKLQDWSEDTGLGEAFINPGIIFTEADNVEPDVIWISKEKLAALVDDSGHLTGAPELVVEVLSSGVQNERRDREAKLKLYSVRGVQEYWIVDWRLQKIEVYRRSNSALQLIATLFSNDEISSPFLPNFSCLVSKFF</sequence>
<name>A0ABV0JKW6_9CYAN</name>
<dbReference type="RefSeq" id="WP_190418408.1">
    <property type="nucleotide sequence ID" value="NZ_JAMPKK010000009.1"/>
</dbReference>
<dbReference type="Gene3D" id="3.90.1570.10">
    <property type="entry name" value="tt1808, chain A"/>
    <property type="match status" value="1"/>
</dbReference>
<keyword evidence="3" id="KW-1185">Reference proteome</keyword>
<dbReference type="PANTHER" id="PTHR34107">
    <property type="entry name" value="SLL0198 PROTEIN-RELATED"/>
    <property type="match status" value="1"/>
</dbReference>
<dbReference type="GO" id="GO:0004519">
    <property type="term" value="F:endonuclease activity"/>
    <property type="evidence" value="ECO:0007669"/>
    <property type="project" value="UniProtKB-KW"/>
</dbReference>
<comment type="caution">
    <text evidence="2">The sequence shown here is derived from an EMBL/GenBank/DDBJ whole genome shotgun (WGS) entry which is preliminary data.</text>
</comment>
<feature type="domain" description="Putative restriction endonuclease" evidence="1">
    <location>
        <begin position="15"/>
        <end position="182"/>
    </location>
</feature>
<evidence type="ECO:0000313" key="2">
    <source>
        <dbReference type="EMBL" id="MEP0864070.1"/>
    </source>
</evidence>
<keyword evidence="2" id="KW-0255">Endonuclease</keyword>
<dbReference type="PANTHER" id="PTHR34107:SF4">
    <property type="entry name" value="SLL1222 PROTEIN"/>
    <property type="match status" value="1"/>
</dbReference>
<dbReference type="EMBL" id="JAMPKK010000009">
    <property type="protein sequence ID" value="MEP0864070.1"/>
    <property type="molecule type" value="Genomic_DNA"/>
</dbReference>
<keyword evidence="2" id="KW-0540">Nuclease</keyword>
<dbReference type="CDD" id="cd06260">
    <property type="entry name" value="DUF820-like"/>
    <property type="match status" value="1"/>
</dbReference>
<keyword evidence="2" id="KW-0378">Hydrolase</keyword>